<sequence length="1001" mass="113107">MPYSGWVEMSFKLASPVTNQRELIIPVLILKDQELARPIIGYNVIEQIMKPNETSGSHDVTDAYLYKTVRDAFPSLKKNKVHTFINLVTTESLSEYMVKTMKEPVTIKKHTVMQIQCQVKVPCVKQDSVLLFEPHVNPLYPDGLELFDTLLMLKRGVRPVITISVQNGTDHDITLRGRTELGTLQQIKSVLPVVPPQCAANAAVIQVSPETTGGGGIQDSWDPPVDVSHLTLPQQQQVKQMLRDECHAFSKSDDDIGCVPSLQLSVSLSDNTPVARTYTSVPKPLYQEMKDYLHDLIAQGWVAKSHSPYSSPIVCVRKKDGSLRLCIDYRDLNSKTIPDRQPIPRVQDVLDGLGGNAWFSLLDQGKAYHQGFMSPESRYLTAFITPWGLYEWIRIPFGLMNAPAAFQRFMEECLEGLRDKICIPYLDDILVFTECFDEQVEAVRRVLQRLQSYGVKLKPRKCELFKKEVRYLGRIVSAEGSRMDSADTVAVTALKEQKPSTVGELRRILGLLSYYRQYIKDFSRIASPLYDLLKGNTDGDEPQGRGKHKVRNNKRTHVVPSNKSIEWTEYHQEILEKLIECLVQPPILGFPDFSQPFILHTDASNQGLGAVLYQNQNGKLRVIAYGSRTLTAAEKNYHLHSGKLEFLALKWAITEKFRDYLYYAPTFTVFSDNNPLTYVLTSAKLNATGCRWVSELADFHFTIRYRPGKENIDADSLSRMPADLETTMRECTEEFSSDCVAAVIQAVEIQDDPNVSFAVDCQSVADDAPIYEVKPEQGKGRSRVLHRNLLLPCDHLPLNITPTQGAKSKQGHQPRNSRIRPTREKVCESECDNESEEDDYHFQVEPYQIRPQESSEHLEKQMLPPQLVPSEHRCPASEPRPPSPPVELVRDLPEPTAAPAIRQELYGSEPTFDPTEQDLPVNEVLGSRDGTTAEENRHQLTKRKKWAPKRFTYDSLGTPSCYNVQIVGNIPYPHFASSGITAVTPWLPVPSCYPQSSPVCY</sequence>
<evidence type="ECO:0000256" key="5">
    <source>
        <dbReference type="ARBA" id="ARBA00022722"/>
    </source>
</evidence>
<dbReference type="InterPro" id="IPR043128">
    <property type="entry name" value="Rev_trsase/Diguanyl_cyclase"/>
</dbReference>
<comment type="similarity">
    <text evidence="1">Belongs to the beta type-B retroviral polymerase family. HERV class-II K(HML-2) pol subfamily.</text>
</comment>
<evidence type="ECO:0000313" key="11">
    <source>
        <dbReference type="EMBL" id="RXN05991.1"/>
    </source>
</evidence>
<dbReference type="Gene3D" id="3.10.10.10">
    <property type="entry name" value="HIV Type 1 Reverse Transcriptase, subunit A, domain 1"/>
    <property type="match status" value="1"/>
</dbReference>
<comment type="caution">
    <text evidence="11">The sequence shown here is derived from an EMBL/GenBank/DDBJ whole genome shotgun (WGS) entry which is preliminary data.</text>
</comment>
<reference evidence="11 12" key="1">
    <citation type="submission" date="2018-03" db="EMBL/GenBank/DDBJ databases">
        <title>Draft genome sequence of Rohu Carp (Labeo rohita).</title>
        <authorList>
            <person name="Das P."/>
            <person name="Kushwaha B."/>
            <person name="Joshi C.G."/>
            <person name="Kumar D."/>
            <person name="Nagpure N.S."/>
            <person name="Sahoo L."/>
            <person name="Das S.P."/>
            <person name="Bit A."/>
            <person name="Patnaik S."/>
            <person name="Meher P.K."/>
            <person name="Jayasankar P."/>
            <person name="Koringa P.G."/>
            <person name="Patel N.V."/>
            <person name="Hinsu A.T."/>
            <person name="Kumar R."/>
            <person name="Pandey M."/>
            <person name="Agarwal S."/>
            <person name="Srivastava S."/>
            <person name="Singh M."/>
            <person name="Iquebal M.A."/>
            <person name="Jaiswal S."/>
            <person name="Angadi U.B."/>
            <person name="Kumar N."/>
            <person name="Raza M."/>
            <person name="Shah T.M."/>
            <person name="Rai A."/>
            <person name="Jena J.K."/>
        </authorList>
    </citation>
    <scope>NUCLEOTIDE SEQUENCE [LARGE SCALE GENOMIC DNA]</scope>
    <source>
        <strain evidence="11">DASCIFA01</strain>
        <tissue evidence="11">Testis</tissue>
    </source>
</reference>
<accession>A0A498LCJ5</accession>
<keyword evidence="7" id="KW-0378">Hydrolase</keyword>
<evidence type="ECO:0000256" key="3">
    <source>
        <dbReference type="ARBA" id="ARBA00022679"/>
    </source>
</evidence>
<keyword evidence="5" id="KW-0540">Nuclease</keyword>
<proteinExistence type="inferred from homology"/>
<keyword evidence="8" id="KW-0695">RNA-directed DNA polymerase</keyword>
<dbReference type="InterPro" id="IPR043502">
    <property type="entry name" value="DNA/RNA_pol_sf"/>
</dbReference>
<dbReference type="InterPro" id="IPR050951">
    <property type="entry name" value="Retrovirus_Pol_polyprotein"/>
</dbReference>
<dbReference type="Gene3D" id="3.10.20.370">
    <property type="match status" value="1"/>
</dbReference>
<dbReference type="PANTHER" id="PTHR37984:SF5">
    <property type="entry name" value="PROTEIN NYNRIN-LIKE"/>
    <property type="match status" value="1"/>
</dbReference>
<gene>
    <name evidence="11" type="ORF">ROHU_035549</name>
</gene>
<feature type="compositionally biased region" description="Acidic residues" evidence="9">
    <location>
        <begin position="829"/>
        <end position="839"/>
    </location>
</feature>
<dbReference type="Pfam" id="PF00078">
    <property type="entry name" value="RVT_1"/>
    <property type="match status" value="1"/>
</dbReference>
<dbReference type="GO" id="GO:0004523">
    <property type="term" value="F:RNA-DNA hybrid ribonuclease activity"/>
    <property type="evidence" value="ECO:0007669"/>
    <property type="project" value="UniProtKB-EC"/>
</dbReference>
<dbReference type="GO" id="GO:0003964">
    <property type="term" value="F:RNA-directed DNA polymerase activity"/>
    <property type="evidence" value="ECO:0007669"/>
    <property type="project" value="UniProtKB-KW"/>
</dbReference>
<feature type="domain" description="Reverse transcriptase" evidence="10">
    <location>
        <begin position="297"/>
        <end position="476"/>
    </location>
</feature>
<dbReference type="Gene3D" id="3.30.70.270">
    <property type="match status" value="2"/>
</dbReference>
<evidence type="ECO:0000256" key="7">
    <source>
        <dbReference type="ARBA" id="ARBA00022801"/>
    </source>
</evidence>
<dbReference type="CDD" id="cd09274">
    <property type="entry name" value="RNase_HI_RT_Ty3"/>
    <property type="match status" value="1"/>
</dbReference>
<evidence type="ECO:0000256" key="2">
    <source>
        <dbReference type="ARBA" id="ARBA00012180"/>
    </source>
</evidence>
<dbReference type="EMBL" id="QBIY01013384">
    <property type="protein sequence ID" value="RXN05991.1"/>
    <property type="molecule type" value="Genomic_DNA"/>
</dbReference>
<dbReference type="EC" id="3.1.26.4" evidence="2"/>
<evidence type="ECO:0000256" key="6">
    <source>
        <dbReference type="ARBA" id="ARBA00022759"/>
    </source>
</evidence>
<feature type="compositionally biased region" description="Basic residues" evidence="9">
    <location>
        <begin position="809"/>
        <end position="820"/>
    </location>
</feature>
<dbReference type="PANTHER" id="PTHR37984">
    <property type="entry name" value="PROTEIN CBG26694"/>
    <property type="match status" value="1"/>
</dbReference>
<dbReference type="InterPro" id="IPR000477">
    <property type="entry name" value="RT_dom"/>
</dbReference>
<protein>
    <recommendedName>
        <fullName evidence="2">ribonuclease H</fullName>
        <ecNumber evidence="2">3.1.26.4</ecNumber>
    </recommendedName>
</protein>
<dbReference type="STRING" id="84645.A0A498LCJ5"/>
<dbReference type="Proteomes" id="UP000290572">
    <property type="component" value="Unassembled WGS sequence"/>
</dbReference>
<dbReference type="AlphaFoldDB" id="A0A498LCJ5"/>
<evidence type="ECO:0000256" key="1">
    <source>
        <dbReference type="ARBA" id="ARBA00010879"/>
    </source>
</evidence>
<evidence type="ECO:0000313" key="12">
    <source>
        <dbReference type="Proteomes" id="UP000290572"/>
    </source>
</evidence>
<dbReference type="PROSITE" id="PS50878">
    <property type="entry name" value="RT_POL"/>
    <property type="match status" value="1"/>
</dbReference>
<dbReference type="Pfam" id="PF17917">
    <property type="entry name" value="RT_RNaseH"/>
    <property type="match status" value="1"/>
</dbReference>
<keyword evidence="6" id="KW-0255">Endonuclease</keyword>
<keyword evidence="3" id="KW-0808">Transferase</keyword>
<keyword evidence="12" id="KW-1185">Reference proteome</keyword>
<feature type="region of interest" description="Disordered" evidence="9">
    <location>
        <begin position="801"/>
        <end position="839"/>
    </location>
</feature>
<evidence type="ECO:0000259" key="10">
    <source>
        <dbReference type="PROSITE" id="PS50878"/>
    </source>
</evidence>
<dbReference type="FunFam" id="3.10.20.370:FF:000001">
    <property type="entry name" value="Retrovirus-related Pol polyprotein from transposon 17.6-like protein"/>
    <property type="match status" value="1"/>
</dbReference>
<dbReference type="SUPFAM" id="SSF56672">
    <property type="entry name" value="DNA/RNA polymerases"/>
    <property type="match status" value="1"/>
</dbReference>
<dbReference type="CDD" id="cd01647">
    <property type="entry name" value="RT_LTR"/>
    <property type="match status" value="1"/>
</dbReference>
<name>A0A498LCJ5_LABRO</name>
<keyword evidence="4" id="KW-0548">Nucleotidyltransferase</keyword>
<evidence type="ECO:0000256" key="4">
    <source>
        <dbReference type="ARBA" id="ARBA00022695"/>
    </source>
</evidence>
<dbReference type="InterPro" id="IPR041373">
    <property type="entry name" value="RT_RNaseH"/>
</dbReference>
<organism evidence="11 12">
    <name type="scientific">Labeo rohita</name>
    <name type="common">Indian major carp</name>
    <name type="synonym">Cyprinus rohita</name>
    <dbReference type="NCBI Taxonomy" id="84645"/>
    <lineage>
        <taxon>Eukaryota</taxon>
        <taxon>Metazoa</taxon>
        <taxon>Chordata</taxon>
        <taxon>Craniata</taxon>
        <taxon>Vertebrata</taxon>
        <taxon>Euteleostomi</taxon>
        <taxon>Actinopterygii</taxon>
        <taxon>Neopterygii</taxon>
        <taxon>Teleostei</taxon>
        <taxon>Ostariophysi</taxon>
        <taxon>Cypriniformes</taxon>
        <taxon>Cyprinidae</taxon>
        <taxon>Labeoninae</taxon>
        <taxon>Labeonini</taxon>
        <taxon>Labeo</taxon>
    </lineage>
</organism>
<evidence type="ECO:0000256" key="8">
    <source>
        <dbReference type="ARBA" id="ARBA00022918"/>
    </source>
</evidence>
<evidence type="ECO:0000256" key="9">
    <source>
        <dbReference type="SAM" id="MobiDB-lite"/>
    </source>
</evidence>